<gene>
    <name evidence="2" type="ORF">ACFPCV_20230</name>
</gene>
<feature type="region of interest" description="Disordered" evidence="1">
    <location>
        <begin position="334"/>
        <end position="355"/>
    </location>
</feature>
<keyword evidence="3" id="KW-1185">Reference proteome</keyword>
<keyword evidence="2" id="KW-0808">Transferase</keyword>
<dbReference type="InterPro" id="IPR050509">
    <property type="entry name" value="CoA-transferase_III"/>
</dbReference>
<dbReference type="Pfam" id="PF02515">
    <property type="entry name" value="CoA_transf_3"/>
    <property type="match status" value="2"/>
</dbReference>
<dbReference type="GO" id="GO:0016740">
    <property type="term" value="F:transferase activity"/>
    <property type="evidence" value="ECO:0007669"/>
    <property type="project" value="UniProtKB-KW"/>
</dbReference>
<dbReference type="SUPFAM" id="SSF89796">
    <property type="entry name" value="CoA-transferase family III (CaiB/BaiF)"/>
    <property type="match status" value="2"/>
</dbReference>
<dbReference type="InterPro" id="IPR003673">
    <property type="entry name" value="CoA-Trfase_fam_III"/>
</dbReference>
<dbReference type="PANTHER" id="PTHR48228">
    <property type="entry name" value="SUCCINYL-COA--D-CITRAMALATE COA-TRANSFERASE"/>
    <property type="match status" value="1"/>
</dbReference>
<protein>
    <submittedName>
        <fullName evidence="2">CaiB/BaiF CoA transferase family protein</fullName>
    </submittedName>
</protein>
<dbReference type="RefSeq" id="WP_378057815.1">
    <property type="nucleotide sequence ID" value="NZ_JBHSIS010000009.1"/>
</dbReference>
<name>A0ABV9S5G2_9PSEU</name>
<sequence>MAGPLHGIRVVDFGHHVAGPLVAVMLADQGADVIHVDAPGSRAAERAADAFFNRGKRRITLDLTDPGDRDVAHRLATRADVLVENFRPGVMTRLGLGWERLRDDAPGLVYLSLPGFAPDDPRAGVRAWEGVVDAATGNCRLRAGEAPDGWDDSVPTYSAVPVASNFAAFLGSVGVVAALVERHRSGLGQHVSVPLFDAMFEAIGDAGAYVNAWGMAPPRPIRSSGSGTYACAGGGYVQFNPIGATRRFVTWFLRAADRPEWIDDTDDELLRERLTALFATRTAQEWEDLGRAAGVPLARVRTPAEWLESPSARTSGAVTSVDDPLLGSTLMPGAALHVGDDQDENGLDHPPVPRHLPDEDRAAILRELAADRPVPVRPRGTAGPRRRPLAGLRVLDLTQILAGPTSARILGELGAEVVKVNAPGRTIFAHGVVNRGKRTVLLDVRARPGQDVFWKLVDDADVVVQNFPPGTAERYGIGHEDIRVRKPDVVHVAVSCYGGIGPWAPGRGYETQGQAVTGLMARAGGPDGRPAVLGPYNLLDYGTGVLAAFGAVLGLYHRTVTGQGLRLRTSLAQAGTYHQAAFLLKHARGAPGREPAGPRARGHTPLQRFYRASDRWFFLGATLADLDRLAAVAGFTLPRGRSLDILQPRLDAAFTERTAREWVDLLRAMGIGAHEVVGVAELMTDPLVRERGLSVTQISAEVGEVTMPGIAMSMSATGPRLGAPVAPAGADAVEVLERIGLRAAVADLEGHGALQTSGLPHGWRR</sequence>
<dbReference type="InterPro" id="IPR044855">
    <property type="entry name" value="CoA-Trfase_III_dom3_sf"/>
</dbReference>
<reference evidence="3" key="1">
    <citation type="journal article" date="2019" name="Int. J. Syst. Evol. Microbiol.">
        <title>The Global Catalogue of Microorganisms (GCM) 10K type strain sequencing project: providing services to taxonomists for standard genome sequencing and annotation.</title>
        <authorList>
            <consortium name="The Broad Institute Genomics Platform"/>
            <consortium name="The Broad Institute Genome Sequencing Center for Infectious Disease"/>
            <person name="Wu L."/>
            <person name="Ma J."/>
        </authorList>
    </citation>
    <scope>NUCLEOTIDE SEQUENCE [LARGE SCALE GENOMIC DNA]</scope>
    <source>
        <strain evidence="3">ZS-22-S1</strain>
    </source>
</reference>
<proteinExistence type="predicted"/>
<dbReference type="PANTHER" id="PTHR48228:SF7">
    <property type="entry name" value="FATTY ACYL-COA TRANSFERASE RV3272-RELATED"/>
    <property type="match status" value="1"/>
</dbReference>
<comment type="caution">
    <text evidence="2">The sequence shown here is derived from an EMBL/GenBank/DDBJ whole genome shotgun (WGS) entry which is preliminary data.</text>
</comment>
<dbReference type="Gene3D" id="3.30.1540.10">
    <property type="entry name" value="formyl-coa transferase, domain 3"/>
    <property type="match status" value="1"/>
</dbReference>
<organism evidence="2 3">
    <name type="scientific">Actinophytocola glycyrrhizae</name>
    <dbReference type="NCBI Taxonomy" id="2044873"/>
    <lineage>
        <taxon>Bacteria</taxon>
        <taxon>Bacillati</taxon>
        <taxon>Actinomycetota</taxon>
        <taxon>Actinomycetes</taxon>
        <taxon>Pseudonocardiales</taxon>
        <taxon>Pseudonocardiaceae</taxon>
    </lineage>
</organism>
<evidence type="ECO:0000256" key="1">
    <source>
        <dbReference type="SAM" id="MobiDB-lite"/>
    </source>
</evidence>
<accession>A0ABV9S5G2</accession>
<evidence type="ECO:0000313" key="2">
    <source>
        <dbReference type="EMBL" id="MFC4855846.1"/>
    </source>
</evidence>
<evidence type="ECO:0000313" key="3">
    <source>
        <dbReference type="Proteomes" id="UP001595859"/>
    </source>
</evidence>
<dbReference type="InterPro" id="IPR023606">
    <property type="entry name" value="CoA-Trfase_III_dom_1_sf"/>
</dbReference>
<dbReference type="Gene3D" id="3.40.50.10540">
    <property type="entry name" value="Crotonobetainyl-coa:carnitine coa-transferase, domain 1"/>
    <property type="match status" value="3"/>
</dbReference>
<dbReference type="Proteomes" id="UP001595859">
    <property type="component" value="Unassembled WGS sequence"/>
</dbReference>
<dbReference type="EMBL" id="JBHSIS010000009">
    <property type="protein sequence ID" value="MFC4855846.1"/>
    <property type="molecule type" value="Genomic_DNA"/>
</dbReference>